<accession>A0A517XUB6</accession>
<dbReference type="OrthoDB" id="9771666at2"/>
<dbReference type="GO" id="GO:0008806">
    <property type="term" value="F:carboxymethylenebutenolidase activity"/>
    <property type="evidence" value="ECO:0007669"/>
    <property type="project" value="UniProtKB-EC"/>
</dbReference>
<dbReference type="PANTHER" id="PTHR22946:SF0">
    <property type="entry name" value="DIENELACTONE HYDROLASE DOMAIN-CONTAINING PROTEIN"/>
    <property type="match status" value="1"/>
</dbReference>
<dbReference type="KEGG" id="uli:ETAA1_30620"/>
<sequence length="262" mass="27561" precursor="true">MIRYAVAILSLTLGANMAPAAVKTETVEYEAGGTKLKGFLAYDDAVSATRPGVIVFPEWWGLNDYAKDRAKQLAGMGYVAFAADLYGDGKVIDTAHPQDAAKMAGTLRANVGAWRARAEAAMKQLTSRPQVDARKVAAIGYCLGGSTALQLAYTGADLKAVTTFHAALPTPTAAEATAVKAKVLVCHGDADSFIPAKAVADFKAALGGAKVGLDFVGYPNVVHSFTVPGADKVGNPGMKYDKAADEDSWKRMTALFRQELGR</sequence>
<feature type="domain" description="Dienelactone hydrolase" evidence="2">
    <location>
        <begin position="38"/>
        <end position="259"/>
    </location>
</feature>
<reference evidence="3 4" key="1">
    <citation type="submission" date="2019-02" db="EMBL/GenBank/DDBJ databases">
        <title>Deep-cultivation of Planctomycetes and their phenomic and genomic characterization uncovers novel biology.</title>
        <authorList>
            <person name="Wiegand S."/>
            <person name="Jogler M."/>
            <person name="Boedeker C."/>
            <person name="Pinto D."/>
            <person name="Vollmers J."/>
            <person name="Rivas-Marin E."/>
            <person name="Kohn T."/>
            <person name="Peeters S.H."/>
            <person name="Heuer A."/>
            <person name="Rast P."/>
            <person name="Oberbeckmann S."/>
            <person name="Bunk B."/>
            <person name="Jeske O."/>
            <person name="Meyerdierks A."/>
            <person name="Storesund J.E."/>
            <person name="Kallscheuer N."/>
            <person name="Luecker S."/>
            <person name="Lage O.M."/>
            <person name="Pohl T."/>
            <person name="Merkel B.J."/>
            <person name="Hornburger P."/>
            <person name="Mueller R.-W."/>
            <person name="Bruemmer F."/>
            <person name="Labrenz M."/>
            <person name="Spormann A.M."/>
            <person name="Op den Camp H."/>
            <person name="Overmann J."/>
            <person name="Amann R."/>
            <person name="Jetten M.S.M."/>
            <person name="Mascher T."/>
            <person name="Medema M.H."/>
            <person name="Devos D.P."/>
            <person name="Kaster A.-K."/>
            <person name="Ovreas L."/>
            <person name="Rohde M."/>
            <person name="Galperin M.Y."/>
            <person name="Jogler C."/>
        </authorList>
    </citation>
    <scope>NUCLEOTIDE SEQUENCE [LARGE SCALE GENOMIC DNA]</scope>
    <source>
        <strain evidence="3 4">ETA_A1</strain>
    </source>
</reference>
<dbReference type="Proteomes" id="UP000319576">
    <property type="component" value="Chromosome"/>
</dbReference>
<proteinExistence type="predicted"/>
<dbReference type="Pfam" id="PF01738">
    <property type="entry name" value="DLH"/>
    <property type="match status" value="1"/>
</dbReference>
<feature type="signal peptide" evidence="1">
    <location>
        <begin position="1"/>
        <end position="20"/>
    </location>
</feature>
<dbReference type="InterPro" id="IPR029058">
    <property type="entry name" value="AB_hydrolase_fold"/>
</dbReference>
<dbReference type="EMBL" id="CP036273">
    <property type="protein sequence ID" value="QDU21097.1"/>
    <property type="molecule type" value="Genomic_DNA"/>
</dbReference>
<dbReference type="RefSeq" id="WP_145239784.1">
    <property type="nucleotide sequence ID" value="NZ_CP036273.1"/>
</dbReference>
<dbReference type="InterPro" id="IPR050261">
    <property type="entry name" value="FrsA_esterase"/>
</dbReference>
<keyword evidence="1" id="KW-0732">Signal</keyword>
<evidence type="ECO:0000256" key="1">
    <source>
        <dbReference type="SAM" id="SignalP"/>
    </source>
</evidence>
<protein>
    <submittedName>
        <fullName evidence="3">Carboxymethylenebutenolidase</fullName>
        <ecNumber evidence="3">3.1.1.45</ecNumber>
    </submittedName>
</protein>
<feature type="chain" id="PRO_5021832633" evidence="1">
    <location>
        <begin position="21"/>
        <end position="262"/>
    </location>
</feature>
<gene>
    <name evidence="3" type="primary">clcD_1</name>
    <name evidence="3" type="ORF">ETAA1_30620</name>
</gene>
<dbReference type="AlphaFoldDB" id="A0A517XUB6"/>
<dbReference type="SUPFAM" id="SSF53474">
    <property type="entry name" value="alpha/beta-Hydrolases"/>
    <property type="match status" value="1"/>
</dbReference>
<dbReference type="Gene3D" id="3.40.50.1820">
    <property type="entry name" value="alpha/beta hydrolase"/>
    <property type="match status" value="1"/>
</dbReference>
<keyword evidence="3" id="KW-0378">Hydrolase</keyword>
<dbReference type="EC" id="3.1.1.45" evidence="3"/>
<dbReference type="InterPro" id="IPR002925">
    <property type="entry name" value="Dienelactn_hydro"/>
</dbReference>
<name>A0A517XUB6_9BACT</name>
<evidence type="ECO:0000313" key="4">
    <source>
        <dbReference type="Proteomes" id="UP000319576"/>
    </source>
</evidence>
<evidence type="ECO:0000313" key="3">
    <source>
        <dbReference type="EMBL" id="QDU21097.1"/>
    </source>
</evidence>
<organism evidence="3 4">
    <name type="scientific">Urbifossiella limnaea</name>
    <dbReference type="NCBI Taxonomy" id="2528023"/>
    <lineage>
        <taxon>Bacteria</taxon>
        <taxon>Pseudomonadati</taxon>
        <taxon>Planctomycetota</taxon>
        <taxon>Planctomycetia</taxon>
        <taxon>Gemmatales</taxon>
        <taxon>Gemmataceae</taxon>
        <taxon>Urbifossiella</taxon>
    </lineage>
</organism>
<keyword evidence="4" id="KW-1185">Reference proteome</keyword>
<evidence type="ECO:0000259" key="2">
    <source>
        <dbReference type="Pfam" id="PF01738"/>
    </source>
</evidence>
<dbReference type="PANTHER" id="PTHR22946">
    <property type="entry name" value="DIENELACTONE HYDROLASE DOMAIN-CONTAINING PROTEIN-RELATED"/>
    <property type="match status" value="1"/>
</dbReference>